<evidence type="ECO:0000313" key="1">
    <source>
        <dbReference type="EMBL" id="VEL35673.1"/>
    </source>
</evidence>
<evidence type="ECO:0000313" key="2">
    <source>
        <dbReference type="Proteomes" id="UP000784294"/>
    </source>
</evidence>
<dbReference type="AlphaFoldDB" id="A0A448XFN8"/>
<dbReference type="Proteomes" id="UP000784294">
    <property type="component" value="Unassembled WGS sequence"/>
</dbReference>
<comment type="caution">
    <text evidence="1">The sequence shown here is derived from an EMBL/GenBank/DDBJ whole genome shotgun (WGS) entry which is preliminary data.</text>
</comment>
<reference evidence="1" key="1">
    <citation type="submission" date="2018-11" db="EMBL/GenBank/DDBJ databases">
        <authorList>
            <consortium name="Pathogen Informatics"/>
        </authorList>
    </citation>
    <scope>NUCLEOTIDE SEQUENCE</scope>
</reference>
<sequence length="186" mass="20515">MLLQTQELYENASADHVAIFVRVSNAINIEDSPDCANSSEIQFNYQCSSIFPSNFDSKSLTFCQPPSGPKNGGGLFEAKSLPSRHIASLDDELARSSLPITPKLKATSIRHMALDSLDSFAMPLPFSLASQADGMVILASLHWLREPARFLAKVAEGCHDNTKPKTPPTVMVYGRSIWYLQGDWRL</sequence>
<protein>
    <submittedName>
        <fullName evidence="1">Uncharacterized protein</fullName>
    </submittedName>
</protein>
<name>A0A448XFN8_9PLAT</name>
<organism evidence="1 2">
    <name type="scientific">Protopolystoma xenopodis</name>
    <dbReference type="NCBI Taxonomy" id="117903"/>
    <lineage>
        <taxon>Eukaryota</taxon>
        <taxon>Metazoa</taxon>
        <taxon>Spiralia</taxon>
        <taxon>Lophotrochozoa</taxon>
        <taxon>Platyhelminthes</taxon>
        <taxon>Monogenea</taxon>
        <taxon>Polyopisthocotylea</taxon>
        <taxon>Polystomatidea</taxon>
        <taxon>Polystomatidae</taxon>
        <taxon>Protopolystoma</taxon>
    </lineage>
</organism>
<dbReference type="EMBL" id="CAAALY010250382">
    <property type="protein sequence ID" value="VEL35673.1"/>
    <property type="molecule type" value="Genomic_DNA"/>
</dbReference>
<accession>A0A448XFN8</accession>
<proteinExistence type="predicted"/>
<gene>
    <name evidence="1" type="ORF">PXEA_LOCUS29113</name>
</gene>
<keyword evidence="2" id="KW-1185">Reference proteome</keyword>